<feature type="compositionally biased region" description="Basic and acidic residues" evidence="1">
    <location>
        <begin position="37"/>
        <end position="57"/>
    </location>
</feature>
<dbReference type="Proteomes" id="UP001372338">
    <property type="component" value="Unassembled WGS sequence"/>
</dbReference>
<protein>
    <submittedName>
        <fullName evidence="2">Uncharacterized protein</fullName>
    </submittedName>
</protein>
<feature type="compositionally biased region" description="Basic and acidic residues" evidence="1">
    <location>
        <begin position="140"/>
        <end position="151"/>
    </location>
</feature>
<reference evidence="2 3" key="1">
    <citation type="submission" date="2024-01" db="EMBL/GenBank/DDBJ databases">
        <title>The genomes of 5 underutilized Papilionoideae crops provide insights into root nodulation and disease resistanc.</title>
        <authorList>
            <person name="Yuan L."/>
        </authorList>
    </citation>
    <scope>NUCLEOTIDE SEQUENCE [LARGE SCALE GENOMIC DNA]</scope>
    <source>
        <strain evidence="2">ZHUSHIDOU_FW_LH</strain>
        <tissue evidence="2">Leaf</tissue>
    </source>
</reference>
<evidence type="ECO:0000256" key="1">
    <source>
        <dbReference type="SAM" id="MobiDB-lite"/>
    </source>
</evidence>
<evidence type="ECO:0000313" key="2">
    <source>
        <dbReference type="EMBL" id="KAK7287046.1"/>
    </source>
</evidence>
<accession>A0AAN9P717</accession>
<dbReference type="EMBL" id="JAYWIO010000001">
    <property type="protein sequence ID" value="KAK7287046.1"/>
    <property type="molecule type" value="Genomic_DNA"/>
</dbReference>
<sequence>MLASMNEVDRIHLLIQEPPPASHDPDPTPVDDIVPTSHEHDGLGRRRRHEEAVERRQQIPVDRKPGMYYGYMSSPQSHGYMPIPQMHEFNTSLAYDPVTRTPFAPGRWDRGMLSPNIDFYEIAESSAPQIDLNTQLFDESTSHDAKQEVRKTPHRGARDRHWQCGT</sequence>
<proteinExistence type="predicted"/>
<dbReference type="AlphaFoldDB" id="A0AAN9P717"/>
<comment type="caution">
    <text evidence="2">The sequence shown here is derived from an EMBL/GenBank/DDBJ whole genome shotgun (WGS) entry which is preliminary data.</text>
</comment>
<evidence type="ECO:0000313" key="3">
    <source>
        <dbReference type="Proteomes" id="UP001372338"/>
    </source>
</evidence>
<feature type="region of interest" description="Disordered" evidence="1">
    <location>
        <begin position="140"/>
        <end position="166"/>
    </location>
</feature>
<feature type="region of interest" description="Disordered" evidence="1">
    <location>
        <begin position="1"/>
        <end position="57"/>
    </location>
</feature>
<organism evidence="2 3">
    <name type="scientific">Crotalaria pallida</name>
    <name type="common">Smooth rattlebox</name>
    <name type="synonym">Crotalaria striata</name>
    <dbReference type="NCBI Taxonomy" id="3830"/>
    <lineage>
        <taxon>Eukaryota</taxon>
        <taxon>Viridiplantae</taxon>
        <taxon>Streptophyta</taxon>
        <taxon>Embryophyta</taxon>
        <taxon>Tracheophyta</taxon>
        <taxon>Spermatophyta</taxon>
        <taxon>Magnoliopsida</taxon>
        <taxon>eudicotyledons</taxon>
        <taxon>Gunneridae</taxon>
        <taxon>Pentapetalae</taxon>
        <taxon>rosids</taxon>
        <taxon>fabids</taxon>
        <taxon>Fabales</taxon>
        <taxon>Fabaceae</taxon>
        <taxon>Papilionoideae</taxon>
        <taxon>50 kb inversion clade</taxon>
        <taxon>genistoids sensu lato</taxon>
        <taxon>core genistoids</taxon>
        <taxon>Crotalarieae</taxon>
        <taxon>Crotalaria</taxon>
    </lineage>
</organism>
<keyword evidence="3" id="KW-1185">Reference proteome</keyword>
<gene>
    <name evidence="2" type="ORF">RIF29_00032</name>
</gene>
<name>A0AAN9P717_CROPI</name>